<evidence type="ECO:0000256" key="1">
    <source>
        <dbReference type="SAM" id="Phobius"/>
    </source>
</evidence>
<dbReference type="InterPro" id="IPR008906">
    <property type="entry name" value="HATC_C_dom"/>
</dbReference>
<organism evidence="3 4">
    <name type="scientific">Mya arenaria</name>
    <name type="common">Soft-shell clam</name>
    <dbReference type="NCBI Taxonomy" id="6604"/>
    <lineage>
        <taxon>Eukaryota</taxon>
        <taxon>Metazoa</taxon>
        <taxon>Spiralia</taxon>
        <taxon>Lophotrochozoa</taxon>
        <taxon>Mollusca</taxon>
        <taxon>Bivalvia</taxon>
        <taxon>Autobranchia</taxon>
        <taxon>Heteroconchia</taxon>
        <taxon>Euheterodonta</taxon>
        <taxon>Imparidentia</taxon>
        <taxon>Neoheterodontei</taxon>
        <taxon>Myida</taxon>
        <taxon>Myoidea</taxon>
        <taxon>Myidae</taxon>
        <taxon>Mya</taxon>
    </lineage>
</organism>
<dbReference type="EMBL" id="CP111020">
    <property type="protein sequence ID" value="WAR14235.1"/>
    <property type="molecule type" value="Genomic_DNA"/>
</dbReference>
<dbReference type="Pfam" id="PF05699">
    <property type="entry name" value="Dimer_Tnp_hAT"/>
    <property type="match status" value="1"/>
</dbReference>
<keyword evidence="1" id="KW-0812">Transmembrane</keyword>
<dbReference type="InterPro" id="IPR012337">
    <property type="entry name" value="RNaseH-like_sf"/>
</dbReference>
<keyword evidence="1" id="KW-1133">Transmembrane helix</keyword>
<dbReference type="Proteomes" id="UP001164746">
    <property type="component" value="Chromosome 9"/>
</dbReference>
<sequence>MLHSKASAQPSLKWHLIPIIENDTGVPLKKRRNLPLSIFFNMVFVNQLAIVMFPYYRVKGLSYTFLHNCLNKKAPFVRNRTPHYAPLLPLMTPWYQRRAQLRLYQQSKANHHWQRRTNQHETTQETSSQLGCRHIRLSGLIQHYNSCSAKHAKEPPAVKSDNTLPYEHHESVKEMQEAMRDVVRQQLIDDIRDSDMYAMMYDESTDVAETKFFEVSEINGDECNAVGLCETISRVLESRGVNIENMCCITTDGASVMTGVRGGLTTLLKRRNPHLLSIHCIAHRLALASGQAADKVQYLVKYQAMINTIFKYYNYSPKHQSRLRKIQEVYDMAERKFKQTFHTRWLSFEGAVDAVIINYDALLTCLEMEVAEDSDPVAVGLLNFVSNYKFLATSYMLRDVLSKLCTLSLVFQMTDVNLTQQTFTLEATLRSLQEMTTTPGPYLKDFLASLPDGYQNGFDFGDDGHKNFIKCSNKEIDASENTRSTYINHVIQNLEARFTDNGVISNFAVLNPENLPQNSTDLATYGDQQIHQLGKHYGPSNQQSPMTVSEKHLKCEWSLFKHHMDKNYRTMTFSNMAETVLTSKTLVASYPNLCKIMKIAITLPLSTADCERGFSKYNLIKTKPRNRLTPDSVNTLMTITVDTPDLDHMKDFNFCKAFDLWASTKQMKINTFFK</sequence>
<gene>
    <name evidence="3" type="ORF">MAR_004340</name>
</gene>
<feature type="domain" description="HAT C-terminal dimerisation" evidence="2">
    <location>
        <begin position="588"/>
        <end position="639"/>
    </location>
</feature>
<proteinExistence type="predicted"/>
<accession>A0ABY7EWK5</accession>
<evidence type="ECO:0000313" key="3">
    <source>
        <dbReference type="EMBL" id="WAR14235.1"/>
    </source>
</evidence>
<protein>
    <submittedName>
        <fullName evidence="3">ZN862-like protein</fullName>
    </submittedName>
</protein>
<keyword evidence="4" id="KW-1185">Reference proteome</keyword>
<feature type="transmembrane region" description="Helical" evidence="1">
    <location>
        <begin position="38"/>
        <end position="56"/>
    </location>
</feature>
<name>A0ABY7EWK5_MYAAR</name>
<keyword evidence="1" id="KW-0472">Membrane</keyword>
<evidence type="ECO:0000313" key="4">
    <source>
        <dbReference type="Proteomes" id="UP001164746"/>
    </source>
</evidence>
<reference evidence="3" key="1">
    <citation type="submission" date="2022-11" db="EMBL/GenBank/DDBJ databases">
        <title>Centuries of genome instability and evolution in soft-shell clam transmissible cancer (bioRxiv).</title>
        <authorList>
            <person name="Hart S.F.M."/>
            <person name="Yonemitsu M.A."/>
            <person name="Giersch R.M."/>
            <person name="Beal B.F."/>
            <person name="Arriagada G."/>
            <person name="Davis B.W."/>
            <person name="Ostrander E.A."/>
            <person name="Goff S.P."/>
            <person name="Metzger M.J."/>
        </authorList>
    </citation>
    <scope>NUCLEOTIDE SEQUENCE</scope>
    <source>
        <strain evidence="3">MELC-2E11</strain>
        <tissue evidence="3">Siphon/mantle</tissue>
    </source>
</reference>
<dbReference type="PANTHER" id="PTHR46880">
    <property type="entry name" value="RAS-ASSOCIATING DOMAIN-CONTAINING PROTEIN"/>
    <property type="match status" value="1"/>
</dbReference>
<dbReference type="SUPFAM" id="SSF53098">
    <property type="entry name" value="Ribonuclease H-like"/>
    <property type="match status" value="1"/>
</dbReference>
<dbReference type="PANTHER" id="PTHR46880:SF5">
    <property type="entry name" value="DUF4371 DOMAIN-CONTAINING PROTEIN"/>
    <property type="match status" value="1"/>
</dbReference>
<evidence type="ECO:0000259" key="2">
    <source>
        <dbReference type="Pfam" id="PF05699"/>
    </source>
</evidence>